<feature type="transmembrane region" description="Helical" evidence="1">
    <location>
        <begin position="104"/>
        <end position="125"/>
    </location>
</feature>
<dbReference type="GO" id="GO:0008028">
    <property type="term" value="F:monocarboxylic acid transmembrane transporter activity"/>
    <property type="evidence" value="ECO:0007669"/>
    <property type="project" value="TreeGrafter"/>
</dbReference>
<gene>
    <name evidence="2" type="ORF">FSP39_024903</name>
</gene>
<dbReference type="SUPFAM" id="SSF103473">
    <property type="entry name" value="MFS general substrate transporter"/>
    <property type="match status" value="1"/>
</dbReference>
<feature type="transmembrane region" description="Helical" evidence="1">
    <location>
        <begin position="79"/>
        <end position="98"/>
    </location>
</feature>
<dbReference type="PANTHER" id="PTHR11360">
    <property type="entry name" value="MONOCARBOXYLATE TRANSPORTER"/>
    <property type="match status" value="1"/>
</dbReference>
<reference evidence="2" key="1">
    <citation type="submission" date="2019-08" db="EMBL/GenBank/DDBJ databases">
        <title>The improved chromosome-level genome for the pearl oyster Pinctada fucata martensii using PacBio sequencing and Hi-C.</title>
        <authorList>
            <person name="Zheng Z."/>
        </authorList>
    </citation>
    <scope>NUCLEOTIDE SEQUENCE</scope>
    <source>
        <strain evidence="2">ZZ-2019</strain>
        <tissue evidence="2">Adductor muscle</tissue>
    </source>
</reference>
<comment type="caution">
    <text evidence="2">The sequence shown here is derived from an EMBL/GenBank/DDBJ whole genome shotgun (WGS) entry which is preliminary data.</text>
</comment>
<evidence type="ECO:0000256" key="1">
    <source>
        <dbReference type="SAM" id="Phobius"/>
    </source>
</evidence>
<evidence type="ECO:0000313" key="2">
    <source>
        <dbReference type="EMBL" id="KAK3096244.1"/>
    </source>
</evidence>
<dbReference type="InterPro" id="IPR036259">
    <property type="entry name" value="MFS_trans_sf"/>
</dbReference>
<proteinExistence type="predicted"/>
<keyword evidence="1" id="KW-1133">Transmembrane helix</keyword>
<dbReference type="PANTHER" id="PTHR11360:SF284">
    <property type="entry name" value="EG:103B4.3 PROTEIN-RELATED"/>
    <property type="match status" value="1"/>
</dbReference>
<evidence type="ECO:0000313" key="3">
    <source>
        <dbReference type="Proteomes" id="UP001186944"/>
    </source>
</evidence>
<organism evidence="2 3">
    <name type="scientific">Pinctada imbricata</name>
    <name type="common">Atlantic pearl-oyster</name>
    <name type="synonym">Pinctada martensii</name>
    <dbReference type="NCBI Taxonomy" id="66713"/>
    <lineage>
        <taxon>Eukaryota</taxon>
        <taxon>Metazoa</taxon>
        <taxon>Spiralia</taxon>
        <taxon>Lophotrochozoa</taxon>
        <taxon>Mollusca</taxon>
        <taxon>Bivalvia</taxon>
        <taxon>Autobranchia</taxon>
        <taxon>Pteriomorphia</taxon>
        <taxon>Pterioida</taxon>
        <taxon>Pterioidea</taxon>
        <taxon>Pteriidae</taxon>
        <taxon>Pinctada</taxon>
    </lineage>
</organism>
<dbReference type="InterPro" id="IPR050327">
    <property type="entry name" value="Proton-linked_MCT"/>
</dbReference>
<feature type="transmembrane region" description="Helical" evidence="1">
    <location>
        <begin position="52"/>
        <end position="72"/>
    </location>
</feature>
<keyword evidence="1" id="KW-0472">Membrane</keyword>
<name>A0AA88Y247_PINIB</name>
<keyword evidence="3" id="KW-1185">Reference proteome</keyword>
<dbReference type="EMBL" id="VSWD01000008">
    <property type="protein sequence ID" value="KAK3096244.1"/>
    <property type="molecule type" value="Genomic_DNA"/>
</dbReference>
<feature type="transmembrane region" description="Helical" evidence="1">
    <location>
        <begin position="12"/>
        <end position="40"/>
    </location>
</feature>
<dbReference type="Proteomes" id="UP001186944">
    <property type="component" value="Unassembled WGS sequence"/>
</dbReference>
<accession>A0AA88Y247</accession>
<protein>
    <submittedName>
        <fullName evidence="2">Uncharacterized protein</fullName>
    </submittedName>
</protein>
<keyword evidence="1" id="KW-0812">Transmembrane</keyword>
<dbReference type="AlphaFoldDB" id="A0AA88Y247"/>
<sequence length="235" mass="25467">MEANDIDRGWAWVVMLASFGAQFIGGILTYGTGVFLVGLLNKYEGAVATTSVVGAIYASLFALMGPLASFLINRYSCRVAVMTGGVLGVIGFTTSFFINKLELLILTYSILAGGCFVWSSLLSLVSTSFRHEIPSEGKASSFIDLKGSRFLSASFIFSGSLELVHVTGGHDKCPSPYRRRIRKGSLTSDVSSRQSFESLVSPRSLKMSNGNFLTVPEKNHTNLNQQELTPLQVDQ</sequence>